<proteinExistence type="predicted"/>
<dbReference type="WBParaSite" id="ALUE_0001423701-mRNA-1">
    <property type="protein sequence ID" value="ALUE_0001423701-mRNA-1"/>
    <property type="gene ID" value="ALUE_0001423701"/>
</dbReference>
<sequence>MQISAYENSEKSAKSHENLSAKIDGCYHVVACGGADTNHCIVSMLSRSVLSRKRNEQTDVYSPSSWPAASKLLKGPVPPMES</sequence>
<feature type="compositionally biased region" description="Polar residues" evidence="1">
    <location>
        <begin position="58"/>
        <end position="67"/>
    </location>
</feature>
<dbReference type="Proteomes" id="UP000036681">
    <property type="component" value="Unplaced"/>
</dbReference>
<keyword evidence="2" id="KW-1185">Reference proteome</keyword>
<evidence type="ECO:0000313" key="2">
    <source>
        <dbReference type="Proteomes" id="UP000036681"/>
    </source>
</evidence>
<protein>
    <submittedName>
        <fullName evidence="3">Uncharacterized protein</fullName>
    </submittedName>
</protein>
<accession>A0A0M3I9S0</accession>
<dbReference type="AlphaFoldDB" id="A0A0M3I9S0"/>
<feature type="region of interest" description="Disordered" evidence="1">
    <location>
        <begin position="53"/>
        <end position="82"/>
    </location>
</feature>
<organism evidence="2 3">
    <name type="scientific">Ascaris lumbricoides</name>
    <name type="common">Giant roundworm</name>
    <dbReference type="NCBI Taxonomy" id="6252"/>
    <lineage>
        <taxon>Eukaryota</taxon>
        <taxon>Metazoa</taxon>
        <taxon>Ecdysozoa</taxon>
        <taxon>Nematoda</taxon>
        <taxon>Chromadorea</taxon>
        <taxon>Rhabditida</taxon>
        <taxon>Spirurina</taxon>
        <taxon>Ascaridomorpha</taxon>
        <taxon>Ascaridoidea</taxon>
        <taxon>Ascarididae</taxon>
        <taxon>Ascaris</taxon>
    </lineage>
</organism>
<evidence type="ECO:0000256" key="1">
    <source>
        <dbReference type="SAM" id="MobiDB-lite"/>
    </source>
</evidence>
<reference evidence="3" key="1">
    <citation type="submission" date="2017-02" db="UniProtKB">
        <authorList>
            <consortium name="WormBaseParasite"/>
        </authorList>
    </citation>
    <scope>IDENTIFICATION</scope>
</reference>
<evidence type="ECO:0000313" key="3">
    <source>
        <dbReference type="WBParaSite" id="ALUE_0001423701-mRNA-1"/>
    </source>
</evidence>
<name>A0A0M3I9S0_ASCLU</name>